<dbReference type="Proteomes" id="UP001163603">
    <property type="component" value="Chromosome 9"/>
</dbReference>
<accession>A0ACC0Y2M4</accession>
<gene>
    <name evidence="1" type="ORF">Pint_34986</name>
</gene>
<name>A0ACC0Y2M4_9ROSI</name>
<protein>
    <submittedName>
        <fullName evidence="1">Uncharacterized protein</fullName>
    </submittedName>
</protein>
<reference evidence="2" key="1">
    <citation type="journal article" date="2023" name="G3 (Bethesda)">
        <title>Genome assembly and association tests identify interacting loci associated with vigor, precocity, and sex in interspecific pistachio rootstocks.</title>
        <authorList>
            <person name="Palmer W."/>
            <person name="Jacygrad E."/>
            <person name="Sagayaradj S."/>
            <person name="Cavanaugh K."/>
            <person name="Han R."/>
            <person name="Bertier L."/>
            <person name="Beede B."/>
            <person name="Kafkas S."/>
            <person name="Golino D."/>
            <person name="Preece J."/>
            <person name="Michelmore R."/>
        </authorList>
    </citation>
    <scope>NUCLEOTIDE SEQUENCE [LARGE SCALE GENOMIC DNA]</scope>
</reference>
<sequence>MRRRSHTRRVPQDCIIDMAEARREIVQALQLHRSSMKQTSTTKSTGIVAAASIPKVASSSQCCYYSLTESMPLPEPVWSTTAPTISAAPPAAMESLEFEWGENQASSYSWWLGFLKTLDGKIIEHSKYPHLEKINNAMENSRVGFGHQDSSKLGDGDESDQNSSPDEWLMFPSYDDQGETTNPL</sequence>
<dbReference type="EMBL" id="CM047744">
    <property type="protein sequence ID" value="KAJ0027734.1"/>
    <property type="molecule type" value="Genomic_DNA"/>
</dbReference>
<evidence type="ECO:0000313" key="2">
    <source>
        <dbReference type="Proteomes" id="UP001163603"/>
    </source>
</evidence>
<comment type="caution">
    <text evidence="1">The sequence shown here is derived from an EMBL/GenBank/DDBJ whole genome shotgun (WGS) entry which is preliminary data.</text>
</comment>
<proteinExistence type="predicted"/>
<evidence type="ECO:0000313" key="1">
    <source>
        <dbReference type="EMBL" id="KAJ0027734.1"/>
    </source>
</evidence>
<keyword evidence="2" id="KW-1185">Reference proteome</keyword>
<organism evidence="1 2">
    <name type="scientific">Pistacia integerrima</name>
    <dbReference type="NCBI Taxonomy" id="434235"/>
    <lineage>
        <taxon>Eukaryota</taxon>
        <taxon>Viridiplantae</taxon>
        <taxon>Streptophyta</taxon>
        <taxon>Embryophyta</taxon>
        <taxon>Tracheophyta</taxon>
        <taxon>Spermatophyta</taxon>
        <taxon>Magnoliopsida</taxon>
        <taxon>eudicotyledons</taxon>
        <taxon>Gunneridae</taxon>
        <taxon>Pentapetalae</taxon>
        <taxon>rosids</taxon>
        <taxon>malvids</taxon>
        <taxon>Sapindales</taxon>
        <taxon>Anacardiaceae</taxon>
        <taxon>Pistacia</taxon>
    </lineage>
</organism>